<dbReference type="EMBL" id="CP015249">
    <property type="protein sequence ID" value="ANB16843.1"/>
    <property type="molecule type" value="Genomic_DNA"/>
</dbReference>
<keyword evidence="3" id="KW-1185">Reference proteome</keyword>
<feature type="signal peptide" evidence="1">
    <location>
        <begin position="1"/>
        <end position="32"/>
    </location>
</feature>
<reference evidence="2 3" key="1">
    <citation type="submission" date="2016-04" db="EMBL/GenBank/DDBJ databases">
        <title>Complete genome sequence of Dokdonella koreensis DS-123T.</title>
        <authorList>
            <person name="Kim J.F."/>
            <person name="Lee H."/>
            <person name="Kwak M.-J."/>
        </authorList>
    </citation>
    <scope>NUCLEOTIDE SEQUENCE [LARGE SCALE GENOMIC DNA]</scope>
    <source>
        <strain evidence="2 3">DS-123</strain>
    </source>
</reference>
<dbReference type="OrthoDB" id="9790247at2"/>
<protein>
    <submittedName>
        <fullName evidence="2">Peptidase S8 and S53 subtilisin kexin sedolisin</fullName>
    </submittedName>
</protein>
<evidence type="ECO:0000313" key="3">
    <source>
        <dbReference type="Proteomes" id="UP000076830"/>
    </source>
</evidence>
<dbReference type="RefSeq" id="WP_150131998.1">
    <property type="nucleotide sequence ID" value="NZ_CP015249.1"/>
</dbReference>
<dbReference type="Gene3D" id="2.60.40.10">
    <property type="entry name" value="Immunoglobulins"/>
    <property type="match status" value="1"/>
</dbReference>
<dbReference type="Proteomes" id="UP000076830">
    <property type="component" value="Chromosome"/>
</dbReference>
<dbReference type="STRING" id="1300342.I596_807"/>
<sequence>MTLRTPSRRAASGPSSLPVLALLIALPGAVPAAPAGTGLTLTVGLTPHGDSSTCGSASHAQVNVGDVVDFCYTVTNTSPTPLAYSTLEDSASGRLLDHAALALAPGASQVHHHRIVARTSATHTVTWTAQDDLIRYAYDDTQPLDFVDVRSTGTAFDMNAWGGEREIVLPFAFPFYGVASDRLCVSNGGFIKALGSRCDGQILFIDDNSPLQTGRAPFDANGFITPFWDLLNNIQGGVWWQVRGQAPDRRLVVQWDRGHVFWGVNWTSTGETPGRLSAQAVLGEDGSIAFQYQNTIFGHELLGNYDPEGWDNGGSATIGLTADRRFGAAASPYSYNTPMPRPAPSSIRWTRGGAATVLAASATVTLDVGGPVIAASPVTVAATAPLGSGAPVTATLTIGNAGDRTLDWSLVEGDSATGYRPPPIAAPAARPIAERLAEYRRQHDTLAAEAAARPPVAVPPTAVTGAAGCGPEVPGLIIHDDDSAEDAFGSNSTSTTLLDKFTPTFYPATFTTVCTALTRDGSPTAQFAYEVAVFDDNGPDGGPGDLLGTVAATASTPTYPNYAFNRADLSSLGITLDSGSVYIGVRLPAGGYASLDRSASDALSRNEPEASYYRVADGSFFPLVTNSGPIRSLLVRAEQTAPGCTNLADVPWLSLAATSGSIAAGASPTTIDLTLDPTGLAEGVHTANLCIASGYESVAVPVALAVGNFVPAAALDTAPVDLTLEIGTSGSRTLTLANAGQPGSLLHYRLTETAGSCDAPGDVAWLRAAPLQGQIAAGASAALTLDVDTAGLALGDHAASLCIATSDPDQPRITVPIALSIRVVDALFGDGFDIEHHPPGIYTSREAFLPHVQTGYYEEGFTGVPANQEIFAPLTFSGAGFSYSIYTQSGAHAGLYNFPGVISHNNSADQIVITFTTPVTAVGGYFWESNGYGDGSGGPIWLSLSDGSFVALGNTNQALSFRGFTSRVPITSLIVDSPNSNSAWAKLDNLIVGRKR</sequence>
<gene>
    <name evidence="2" type="ORF">I596_807</name>
</gene>
<dbReference type="KEGG" id="dko:I596_807"/>
<feature type="chain" id="PRO_5007813131" evidence="1">
    <location>
        <begin position="33"/>
        <end position="996"/>
    </location>
</feature>
<proteinExistence type="predicted"/>
<dbReference type="AlphaFoldDB" id="A0A160DTD7"/>
<evidence type="ECO:0000313" key="2">
    <source>
        <dbReference type="EMBL" id="ANB16843.1"/>
    </source>
</evidence>
<organism evidence="2 3">
    <name type="scientific">Dokdonella koreensis DS-123</name>
    <dbReference type="NCBI Taxonomy" id="1300342"/>
    <lineage>
        <taxon>Bacteria</taxon>
        <taxon>Pseudomonadati</taxon>
        <taxon>Pseudomonadota</taxon>
        <taxon>Gammaproteobacteria</taxon>
        <taxon>Lysobacterales</taxon>
        <taxon>Rhodanobacteraceae</taxon>
        <taxon>Dokdonella</taxon>
    </lineage>
</organism>
<name>A0A160DTD7_9GAMM</name>
<evidence type="ECO:0000256" key="1">
    <source>
        <dbReference type="SAM" id="SignalP"/>
    </source>
</evidence>
<accession>A0A160DTD7</accession>
<keyword evidence="1" id="KW-0732">Signal</keyword>
<dbReference type="InterPro" id="IPR013783">
    <property type="entry name" value="Ig-like_fold"/>
</dbReference>